<dbReference type="Gene3D" id="3.40.50.150">
    <property type="entry name" value="Vaccinia Virus protein VP39"/>
    <property type="match status" value="1"/>
</dbReference>
<sequence length="256" mass="28717">MSISAKSPGEYLLIRNAVEKESIWLQELANILPNSCQLDGFDISDILLPDKSSLPENITFYLQNFLQPFPEEFIGKYDVVNVRVMVVALSSDEWEPAVRNLMTLLRMSKTHPGGHLQWVDCAAHECIVKAPEGTNPVNANRGMDLFRKTMNALGKTPKSLTKSSTAALHGIFQKSGLDACEEQIFTLTNPEVRDNLNFSVATAIAHCLTAALKLHKLEDMQSEDEIRNLKEGMLEDLRSTHCWFCYDVYVVVGRKS</sequence>
<dbReference type="EMBL" id="MNBE01000273">
    <property type="protein sequence ID" value="OKP11785.1"/>
    <property type="molecule type" value="Genomic_DNA"/>
</dbReference>
<evidence type="ECO:0000313" key="1">
    <source>
        <dbReference type="EMBL" id="OKP11785.1"/>
    </source>
</evidence>
<reference evidence="1 2" key="1">
    <citation type="submission" date="2016-10" db="EMBL/GenBank/DDBJ databases">
        <title>Genome sequence of the ascomycete fungus Penicillium subrubescens.</title>
        <authorList>
            <person name="De Vries R.P."/>
            <person name="Peng M."/>
            <person name="Dilokpimol A."/>
            <person name="Hilden K."/>
            <person name="Makela M.R."/>
            <person name="Grigoriev I."/>
            <person name="Riley R."/>
            <person name="Granchi Z."/>
        </authorList>
    </citation>
    <scope>NUCLEOTIDE SEQUENCE [LARGE SCALE GENOMIC DNA]</scope>
    <source>
        <strain evidence="1 2">CBS 132785</strain>
    </source>
</reference>
<comment type="caution">
    <text evidence="1">The sequence shown here is derived from an EMBL/GenBank/DDBJ whole genome shotgun (WGS) entry which is preliminary data.</text>
</comment>
<accession>A0A1Q5UH20</accession>
<keyword evidence="2" id="KW-1185">Reference proteome</keyword>
<dbReference type="Proteomes" id="UP000186955">
    <property type="component" value="Unassembled WGS sequence"/>
</dbReference>
<protein>
    <submittedName>
        <fullName evidence="1">Uncharacterized protein</fullName>
    </submittedName>
</protein>
<dbReference type="STRING" id="1316194.A0A1Q5UH20"/>
<dbReference type="InterPro" id="IPR029063">
    <property type="entry name" value="SAM-dependent_MTases_sf"/>
</dbReference>
<evidence type="ECO:0000313" key="2">
    <source>
        <dbReference type="Proteomes" id="UP000186955"/>
    </source>
</evidence>
<gene>
    <name evidence="1" type="ORF">PENSUB_2651</name>
</gene>
<dbReference type="AlphaFoldDB" id="A0A1Q5UH20"/>
<organism evidence="1 2">
    <name type="scientific">Penicillium subrubescens</name>
    <dbReference type="NCBI Taxonomy" id="1316194"/>
    <lineage>
        <taxon>Eukaryota</taxon>
        <taxon>Fungi</taxon>
        <taxon>Dikarya</taxon>
        <taxon>Ascomycota</taxon>
        <taxon>Pezizomycotina</taxon>
        <taxon>Eurotiomycetes</taxon>
        <taxon>Eurotiomycetidae</taxon>
        <taxon>Eurotiales</taxon>
        <taxon>Aspergillaceae</taxon>
        <taxon>Penicillium</taxon>
    </lineage>
</organism>
<proteinExistence type="predicted"/>
<name>A0A1Q5UH20_9EURO</name>
<dbReference type="SUPFAM" id="SSF53335">
    <property type="entry name" value="S-adenosyl-L-methionine-dependent methyltransferases"/>
    <property type="match status" value="1"/>
</dbReference>